<dbReference type="Gene3D" id="3.30.110.150">
    <property type="entry name" value="SepF-like protein"/>
    <property type="match status" value="1"/>
</dbReference>
<protein>
    <recommendedName>
        <fullName evidence="7">Cell division protein SepF</fullName>
    </recommendedName>
</protein>
<evidence type="ECO:0000256" key="4">
    <source>
        <dbReference type="ARBA" id="ARBA00044936"/>
    </source>
</evidence>
<comment type="function">
    <text evidence="4">Cell division protein that is part of the divisome complex and is recruited early to the Z-ring. Probably stimulates Z-ring formation, perhaps through the cross-linking of FtsZ protofilaments. Its function overlaps with FtsA.</text>
</comment>
<keyword evidence="1" id="KW-0132">Cell division</keyword>
<dbReference type="Pfam" id="PF04472">
    <property type="entry name" value="SepF"/>
    <property type="match status" value="1"/>
</dbReference>
<dbReference type="PANTHER" id="PTHR35798:SF1">
    <property type="entry name" value="CELL DIVISION PROTEIN SEPF"/>
    <property type="match status" value="1"/>
</dbReference>
<dbReference type="GO" id="GO:0000917">
    <property type="term" value="P:division septum assembly"/>
    <property type="evidence" value="ECO:0007669"/>
    <property type="project" value="UniProtKB-KW"/>
</dbReference>
<dbReference type="STRING" id="1276246.SCULI_v1c07830"/>
<dbReference type="RefSeq" id="WP_025363353.1">
    <property type="nucleotide sequence ID" value="NZ_CP006681.1"/>
</dbReference>
<keyword evidence="3" id="KW-0131">Cell cycle</keyword>
<dbReference type="HOGENOM" id="CLU_175615_0_0_14"/>
<dbReference type="Proteomes" id="UP000019267">
    <property type="component" value="Chromosome"/>
</dbReference>
<evidence type="ECO:0000256" key="3">
    <source>
        <dbReference type="ARBA" id="ARBA00023306"/>
    </source>
</evidence>
<name>W6AHF1_9MOLU</name>
<dbReference type="EMBL" id="CP006681">
    <property type="protein sequence ID" value="AHI53124.1"/>
    <property type="molecule type" value="Genomic_DNA"/>
</dbReference>
<evidence type="ECO:0000313" key="5">
    <source>
        <dbReference type="EMBL" id="AHI53124.1"/>
    </source>
</evidence>
<dbReference type="AlphaFoldDB" id="W6AHF1"/>
<organism evidence="5 6">
    <name type="scientific">Spiroplasma culicicola AES-1</name>
    <dbReference type="NCBI Taxonomy" id="1276246"/>
    <lineage>
        <taxon>Bacteria</taxon>
        <taxon>Bacillati</taxon>
        <taxon>Mycoplasmatota</taxon>
        <taxon>Mollicutes</taxon>
        <taxon>Entomoplasmatales</taxon>
        <taxon>Spiroplasmataceae</taxon>
        <taxon>Spiroplasma</taxon>
    </lineage>
</organism>
<sequence>MALFNKKNKNVESEQVYQIRDEQSDVATADQVVFDTNHVTHFLPLDNSETNKIADCLLKFRHVTINLSRIDKSEKRRLIDFLLGVMYALNGDYKKIDTNVYYFWISE</sequence>
<dbReference type="OrthoDB" id="389747at2"/>
<evidence type="ECO:0008006" key="7">
    <source>
        <dbReference type="Google" id="ProtNLM"/>
    </source>
</evidence>
<reference evidence="5 6" key="1">
    <citation type="journal article" date="2014" name="Genome Biol. Evol.">
        <title>Molecular evolution of the substrate utilization strategies and putative virulence factors in mosquito-associated Spiroplasma species.</title>
        <authorList>
            <person name="Chang T.H."/>
            <person name="Lo W.S."/>
            <person name="Ku C."/>
            <person name="Chen L.L."/>
            <person name="Kuo C.H."/>
        </authorList>
    </citation>
    <scope>NUCLEOTIDE SEQUENCE [LARGE SCALE GENOMIC DNA]</scope>
    <source>
        <strain evidence="5">AES-1</strain>
    </source>
</reference>
<dbReference type="PANTHER" id="PTHR35798">
    <property type="entry name" value="CELL DIVISION PROTEIN SEPF"/>
    <property type="match status" value="1"/>
</dbReference>
<dbReference type="InterPro" id="IPR023052">
    <property type="entry name" value="Cell_div_SepF"/>
</dbReference>
<dbReference type="PATRIC" id="fig|1276246.3.peg.780"/>
<dbReference type="KEGG" id="scq:SCULI_v1c07830"/>
<dbReference type="InterPro" id="IPR007561">
    <property type="entry name" value="Cell_div_SepF/SepF-rel"/>
</dbReference>
<evidence type="ECO:0000256" key="2">
    <source>
        <dbReference type="ARBA" id="ARBA00023210"/>
    </source>
</evidence>
<keyword evidence="6" id="KW-1185">Reference proteome</keyword>
<proteinExistence type="predicted"/>
<dbReference type="InterPro" id="IPR038594">
    <property type="entry name" value="SepF-like_sf"/>
</dbReference>
<accession>W6AHF1</accession>
<evidence type="ECO:0000256" key="1">
    <source>
        <dbReference type="ARBA" id="ARBA00022618"/>
    </source>
</evidence>
<gene>
    <name evidence="5" type="ORF">SCULI_v1c07830</name>
</gene>
<evidence type="ECO:0000313" key="6">
    <source>
        <dbReference type="Proteomes" id="UP000019267"/>
    </source>
</evidence>
<keyword evidence="2" id="KW-0717">Septation</keyword>